<dbReference type="InterPro" id="IPR013087">
    <property type="entry name" value="Znf_C2H2_type"/>
</dbReference>
<dbReference type="SUPFAM" id="SSF57667">
    <property type="entry name" value="beta-beta-alpha zinc fingers"/>
    <property type="match status" value="4"/>
</dbReference>
<dbReference type="Pfam" id="PF00096">
    <property type="entry name" value="zf-C2H2"/>
    <property type="match status" value="1"/>
</dbReference>
<dbReference type="PANTHER" id="PTHR24409">
    <property type="entry name" value="ZINC FINGER PROTEIN 142"/>
    <property type="match status" value="1"/>
</dbReference>
<dbReference type="GO" id="GO:0005634">
    <property type="term" value="C:nucleus"/>
    <property type="evidence" value="ECO:0007669"/>
    <property type="project" value="TreeGrafter"/>
</dbReference>
<evidence type="ECO:0000259" key="6">
    <source>
        <dbReference type="PROSITE" id="PS50157"/>
    </source>
</evidence>
<evidence type="ECO:0000313" key="7">
    <source>
        <dbReference type="EMBL" id="OXA42466.1"/>
    </source>
</evidence>
<keyword evidence="4" id="KW-0862">Zinc</keyword>
<dbReference type="OMA" id="FRIHTIT"/>
<dbReference type="FunFam" id="3.30.160.60:FF:000446">
    <property type="entry name" value="Zinc finger protein"/>
    <property type="match status" value="1"/>
</dbReference>
<dbReference type="PANTHER" id="PTHR24409:SF295">
    <property type="entry name" value="AZ2-RELATED"/>
    <property type="match status" value="1"/>
</dbReference>
<feature type="domain" description="C2H2-type" evidence="6">
    <location>
        <begin position="37"/>
        <end position="66"/>
    </location>
</feature>
<reference evidence="7 8" key="1">
    <citation type="submission" date="2015-12" db="EMBL/GenBank/DDBJ databases">
        <title>The genome of Folsomia candida.</title>
        <authorList>
            <person name="Faddeeva A."/>
            <person name="Derks M.F."/>
            <person name="Anvar Y."/>
            <person name="Smit S."/>
            <person name="Van Straalen N."/>
            <person name="Roelofs D."/>
        </authorList>
    </citation>
    <scope>NUCLEOTIDE SEQUENCE [LARGE SCALE GENOMIC DNA]</scope>
    <source>
        <strain evidence="7 8">VU population</strain>
        <tissue evidence="7">Whole body</tissue>
    </source>
</reference>
<dbReference type="GO" id="GO:0000981">
    <property type="term" value="F:DNA-binding transcription factor activity, RNA polymerase II-specific"/>
    <property type="evidence" value="ECO:0007669"/>
    <property type="project" value="TreeGrafter"/>
</dbReference>
<feature type="domain" description="C2H2-type" evidence="6">
    <location>
        <begin position="182"/>
        <end position="210"/>
    </location>
</feature>
<keyword evidence="1" id="KW-0479">Metal-binding</keyword>
<dbReference type="AlphaFoldDB" id="A0A226DE43"/>
<dbReference type="Gene3D" id="3.30.160.60">
    <property type="entry name" value="Classic Zinc Finger"/>
    <property type="match status" value="5"/>
</dbReference>
<name>A0A226DE43_FOLCA</name>
<organism evidence="7 8">
    <name type="scientific">Folsomia candida</name>
    <name type="common">Springtail</name>
    <dbReference type="NCBI Taxonomy" id="158441"/>
    <lineage>
        <taxon>Eukaryota</taxon>
        <taxon>Metazoa</taxon>
        <taxon>Ecdysozoa</taxon>
        <taxon>Arthropoda</taxon>
        <taxon>Hexapoda</taxon>
        <taxon>Collembola</taxon>
        <taxon>Entomobryomorpha</taxon>
        <taxon>Isotomoidea</taxon>
        <taxon>Isotomidae</taxon>
        <taxon>Proisotominae</taxon>
        <taxon>Folsomia</taxon>
    </lineage>
</organism>
<dbReference type="EMBL" id="LNIX01000026">
    <property type="protein sequence ID" value="OXA42466.1"/>
    <property type="molecule type" value="Genomic_DNA"/>
</dbReference>
<dbReference type="SMART" id="SM00355">
    <property type="entry name" value="ZnF_C2H2"/>
    <property type="match status" value="8"/>
</dbReference>
<dbReference type="GO" id="GO:0000977">
    <property type="term" value="F:RNA polymerase II transcription regulatory region sequence-specific DNA binding"/>
    <property type="evidence" value="ECO:0007669"/>
    <property type="project" value="TreeGrafter"/>
</dbReference>
<dbReference type="STRING" id="158441.A0A226DE43"/>
<feature type="domain" description="C2H2-type" evidence="6">
    <location>
        <begin position="153"/>
        <end position="181"/>
    </location>
</feature>
<evidence type="ECO:0000256" key="4">
    <source>
        <dbReference type="ARBA" id="ARBA00022833"/>
    </source>
</evidence>
<dbReference type="InterPro" id="IPR036236">
    <property type="entry name" value="Znf_C2H2_sf"/>
</dbReference>
<gene>
    <name evidence="7" type="ORF">Fcan01_23003</name>
</gene>
<dbReference type="PROSITE" id="PS00028">
    <property type="entry name" value="ZINC_FINGER_C2H2_1"/>
    <property type="match status" value="5"/>
</dbReference>
<evidence type="ECO:0000256" key="5">
    <source>
        <dbReference type="PROSITE-ProRule" id="PRU00042"/>
    </source>
</evidence>
<dbReference type="OrthoDB" id="8895262at2759"/>
<dbReference type="Proteomes" id="UP000198287">
    <property type="component" value="Unassembled WGS sequence"/>
</dbReference>
<proteinExistence type="predicted"/>
<keyword evidence="2" id="KW-0677">Repeat</keyword>
<sequence length="247" mass="29259">MKRHDPQKDLICVKCVKIFPTLKTLQRHGIIKHGTRHKCEYDKCSMDFYNLPGLLRHQKTHVARFECYFCAKLFKTNQTRDMHLRIHTLERPFCCQTANCGYTSNQSGTLQNHEITHDRTRAKFRCDSCPNEFTAMGSLTRHNNRVHLKLKPFRCTFCSKEFSNRKVLEVHISGFHLRERPHKCGVCGAEFTKKCNLDSHLDSPHAVNRNVYECVSCEKTYLTRISLKEHKEARWWGWVQMWVCWVR</sequence>
<feature type="domain" description="C2H2-type" evidence="6">
    <location>
        <begin position="124"/>
        <end position="152"/>
    </location>
</feature>
<protein>
    <submittedName>
        <fullName evidence="7">Zinc finger protein 81</fullName>
    </submittedName>
</protein>
<evidence type="ECO:0000256" key="3">
    <source>
        <dbReference type="ARBA" id="ARBA00022771"/>
    </source>
</evidence>
<keyword evidence="8" id="KW-1185">Reference proteome</keyword>
<dbReference type="PROSITE" id="PS50157">
    <property type="entry name" value="ZINC_FINGER_C2H2_2"/>
    <property type="match status" value="6"/>
</dbReference>
<feature type="domain" description="C2H2-type" evidence="6">
    <location>
        <begin position="65"/>
        <end position="92"/>
    </location>
</feature>
<keyword evidence="3 5" id="KW-0863">Zinc-finger</keyword>
<accession>A0A226DE43</accession>
<comment type="caution">
    <text evidence="7">The sequence shown here is derived from an EMBL/GenBank/DDBJ whole genome shotgun (WGS) entry which is preliminary data.</text>
</comment>
<dbReference type="GO" id="GO:0008270">
    <property type="term" value="F:zinc ion binding"/>
    <property type="evidence" value="ECO:0007669"/>
    <property type="project" value="UniProtKB-KW"/>
</dbReference>
<evidence type="ECO:0000313" key="8">
    <source>
        <dbReference type="Proteomes" id="UP000198287"/>
    </source>
</evidence>
<evidence type="ECO:0000256" key="2">
    <source>
        <dbReference type="ARBA" id="ARBA00022737"/>
    </source>
</evidence>
<feature type="domain" description="C2H2-type" evidence="6">
    <location>
        <begin position="93"/>
        <end position="122"/>
    </location>
</feature>
<evidence type="ECO:0000256" key="1">
    <source>
        <dbReference type="ARBA" id="ARBA00022723"/>
    </source>
</evidence>